<dbReference type="Gene3D" id="3.20.20.80">
    <property type="entry name" value="Glycosidases"/>
    <property type="match status" value="1"/>
</dbReference>
<dbReference type="InterPro" id="IPR017853">
    <property type="entry name" value="GH"/>
</dbReference>
<accession>A0A5C6D651</accession>
<gene>
    <name evidence="2" type="ORF">Poly41_66210</name>
</gene>
<dbReference type="AlphaFoldDB" id="A0A5C6D651"/>
<dbReference type="Pfam" id="PF19815">
    <property type="entry name" value="DUF6298"/>
    <property type="match status" value="1"/>
</dbReference>
<proteinExistence type="predicted"/>
<evidence type="ECO:0000313" key="3">
    <source>
        <dbReference type="Proteomes" id="UP000319143"/>
    </source>
</evidence>
<dbReference type="Proteomes" id="UP000319143">
    <property type="component" value="Unassembled WGS sequence"/>
</dbReference>
<keyword evidence="3" id="KW-1185">Reference proteome</keyword>
<name>A0A5C6D651_9BACT</name>
<feature type="domain" description="DUF6298" evidence="1">
    <location>
        <begin position="155"/>
        <end position="310"/>
    </location>
</feature>
<reference evidence="2 3" key="1">
    <citation type="submission" date="2019-02" db="EMBL/GenBank/DDBJ databases">
        <title>Deep-cultivation of Planctomycetes and their phenomic and genomic characterization uncovers novel biology.</title>
        <authorList>
            <person name="Wiegand S."/>
            <person name="Jogler M."/>
            <person name="Boedeker C."/>
            <person name="Pinto D."/>
            <person name="Vollmers J."/>
            <person name="Rivas-Marin E."/>
            <person name="Kohn T."/>
            <person name="Peeters S.H."/>
            <person name="Heuer A."/>
            <person name="Rast P."/>
            <person name="Oberbeckmann S."/>
            <person name="Bunk B."/>
            <person name="Jeske O."/>
            <person name="Meyerdierks A."/>
            <person name="Storesund J.E."/>
            <person name="Kallscheuer N."/>
            <person name="Luecker S."/>
            <person name="Lage O.M."/>
            <person name="Pohl T."/>
            <person name="Merkel B.J."/>
            <person name="Hornburger P."/>
            <person name="Mueller R.-W."/>
            <person name="Bruemmer F."/>
            <person name="Labrenz M."/>
            <person name="Spormann A.M."/>
            <person name="Op Den Camp H."/>
            <person name="Overmann J."/>
            <person name="Amann R."/>
            <person name="Jetten M.S.M."/>
            <person name="Mascher T."/>
            <person name="Medema M.H."/>
            <person name="Devos D.P."/>
            <person name="Kaster A.-K."/>
            <person name="Ovreas L."/>
            <person name="Rohde M."/>
            <person name="Galperin M.Y."/>
            <person name="Jogler C."/>
        </authorList>
    </citation>
    <scope>NUCLEOTIDE SEQUENCE [LARGE SCALE GENOMIC DNA]</scope>
    <source>
        <strain evidence="2 3">Poly41</strain>
    </source>
</reference>
<dbReference type="SUPFAM" id="SSF51445">
    <property type="entry name" value="(Trans)glycosidases"/>
    <property type="match status" value="1"/>
</dbReference>
<organism evidence="2 3">
    <name type="scientific">Novipirellula artificiosorum</name>
    <dbReference type="NCBI Taxonomy" id="2528016"/>
    <lineage>
        <taxon>Bacteria</taxon>
        <taxon>Pseudomonadati</taxon>
        <taxon>Planctomycetota</taxon>
        <taxon>Planctomycetia</taxon>
        <taxon>Pirellulales</taxon>
        <taxon>Pirellulaceae</taxon>
        <taxon>Novipirellula</taxon>
    </lineage>
</organism>
<dbReference type="InterPro" id="IPR046265">
    <property type="entry name" value="DUF6298"/>
</dbReference>
<evidence type="ECO:0000259" key="1">
    <source>
        <dbReference type="Pfam" id="PF19815"/>
    </source>
</evidence>
<comment type="caution">
    <text evidence="2">The sequence shown here is derived from an EMBL/GenBank/DDBJ whole genome shotgun (WGS) entry which is preliminary data.</text>
</comment>
<protein>
    <recommendedName>
        <fullName evidence="1">DUF6298 domain-containing protein</fullName>
    </recommendedName>
</protein>
<dbReference type="EMBL" id="SJPV01000021">
    <property type="protein sequence ID" value="TWU30716.1"/>
    <property type="molecule type" value="Genomic_DNA"/>
</dbReference>
<sequence>MLKSADNTHCGPPVNATRSMFQTSASTTRLSMDMDTPVMKPNLTLLIVLLLSLQCAIAARAQTNGPLRVHPENPRYFTDDSGRAILLAGSHTWPNLVDMGPTDPPPDFDFDAYLAWLQRYGHNFTRGWTWEPTRWDTTGMKAVQWRNGNHYVAPHPWQRTGPGLALDGKPRFDLEKLNPDYLERLRSRVAKAQQAGVFISIMLFEGYGVQFQGDAWPNHPFNPANNINGIDGDADSDGKAIEIHQLASKTVTRVQEAYVRRIVETLNGFDNVLYEISNETHPGSTDWQYHIIRFVKRCEEDLPKQHPVGMTYQNRRGKNETLFSGPADWVSPNSEGGFRDDPPDMQGTKVVLSDTDHLWGIGGDAIWVWKSVTRGLNPIFMDTYDGRVLGKVRPEDDAPRRAMGLAIEYSRRLDLARAIPRNELSSTGYCLAEPGVAYLLLAPEGGEFEVDLTASIESFSVEWLDPATGELARAPHVSGGARRIFRGPFAGATVLFLQNTSPTKNKKLD</sequence>
<evidence type="ECO:0000313" key="2">
    <source>
        <dbReference type="EMBL" id="TWU30716.1"/>
    </source>
</evidence>